<evidence type="ECO:0008006" key="7">
    <source>
        <dbReference type="Google" id="ProtNLM"/>
    </source>
</evidence>
<comment type="cofactor">
    <cofactor evidence="1">
        <name>pyridoxal 5'-phosphate</name>
        <dbReference type="ChEBI" id="CHEBI:597326"/>
    </cofactor>
</comment>
<dbReference type="SUPFAM" id="SSF50621">
    <property type="entry name" value="Alanine racemase C-terminal domain-like"/>
    <property type="match status" value="1"/>
</dbReference>
<name>A0A412J4J8_9FIRM</name>
<evidence type="ECO:0000256" key="2">
    <source>
        <dbReference type="ARBA" id="ARBA00022898"/>
    </source>
</evidence>
<protein>
    <recommendedName>
        <fullName evidence="7">Diaminopimelate decarboxylase</fullName>
    </recommendedName>
</protein>
<dbReference type="AlphaFoldDB" id="A0A412J4J8"/>
<accession>A0A412J4J8</accession>
<evidence type="ECO:0000259" key="4">
    <source>
        <dbReference type="Pfam" id="PF02784"/>
    </source>
</evidence>
<gene>
    <name evidence="5" type="ORF">DWX92_04195</name>
</gene>
<dbReference type="InterPro" id="IPR022644">
    <property type="entry name" value="De-COase2_N"/>
</dbReference>
<organism evidence="5 6">
    <name type="scientific">Holdemanella biformis</name>
    <dbReference type="NCBI Taxonomy" id="1735"/>
    <lineage>
        <taxon>Bacteria</taxon>
        <taxon>Bacillati</taxon>
        <taxon>Bacillota</taxon>
        <taxon>Erysipelotrichia</taxon>
        <taxon>Erysipelotrichales</taxon>
        <taxon>Erysipelotrichaceae</taxon>
        <taxon>Holdemanella</taxon>
    </lineage>
</organism>
<dbReference type="GO" id="GO:0009089">
    <property type="term" value="P:lysine biosynthetic process via diaminopimelate"/>
    <property type="evidence" value="ECO:0007669"/>
    <property type="project" value="TreeGrafter"/>
</dbReference>
<dbReference type="Gene3D" id="2.40.37.10">
    <property type="entry name" value="Lyase, Ornithine Decarboxylase, Chain A, domain 1"/>
    <property type="match status" value="1"/>
</dbReference>
<comment type="caution">
    <text evidence="5">The sequence shown here is derived from an EMBL/GenBank/DDBJ whole genome shotgun (WGS) entry which is preliminary data.</text>
</comment>
<dbReference type="Pfam" id="PF00278">
    <property type="entry name" value="Orn_DAP_Arg_deC"/>
    <property type="match status" value="1"/>
</dbReference>
<evidence type="ECO:0000313" key="5">
    <source>
        <dbReference type="EMBL" id="RGS47531.1"/>
    </source>
</evidence>
<dbReference type="PANTHER" id="PTHR43727">
    <property type="entry name" value="DIAMINOPIMELATE DECARBOXYLASE"/>
    <property type="match status" value="1"/>
</dbReference>
<evidence type="ECO:0000256" key="1">
    <source>
        <dbReference type="ARBA" id="ARBA00001933"/>
    </source>
</evidence>
<feature type="domain" description="Orn/DAP/Arg decarboxylase 2 C-terminal" evidence="3">
    <location>
        <begin position="213"/>
        <end position="298"/>
    </location>
</feature>
<dbReference type="InterPro" id="IPR009006">
    <property type="entry name" value="Ala_racemase/Decarboxylase_C"/>
</dbReference>
<feature type="domain" description="Orn/DAP/Arg decarboxylase 2 N-terminal" evidence="4">
    <location>
        <begin position="1"/>
        <end position="208"/>
    </location>
</feature>
<dbReference type="PANTHER" id="PTHR43727:SF3">
    <property type="entry name" value="GROUP IV DECARBOXYLASE"/>
    <property type="match status" value="1"/>
</dbReference>
<dbReference type="InterPro" id="IPR022643">
    <property type="entry name" value="De-COase2_C"/>
</dbReference>
<reference evidence="5 6" key="1">
    <citation type="submission" date="2018-08" db="EMBL/GenBank/DDBJ databases">
        <title>A genome reference for cultivated species of the human gut microbiota.</title>
        <authorList>
            <person name="Zou Y."/>
            <person name="Xue W."/>
            <person name="Luo G."/>
        </authorList>
    </citation>
    <scope>NUCLEOTIDE SEQUENCE [LARGE SCALE GENOMIC DNA]</scope>
    <source>
        <strain evidence="5 6">AF22-10AC</strain>
    </source>
</reference>
<dbReference type="GO" id="GO:0008836">
    <property type="term" value="F:diaminopimelate decarboxylase activity"/>
    <property type="evidence" value="ECO:0007669"/>
    <property type="project" value="TreeGrafter"/>
</dbReference>
<sequence length="343" mass="39492">MKNLGGYAEVVSDMEYELALKIEYTPDKIVFNGPIKGKYLESHLLSNGINNIDRIEEAKYICEIAKKYPDHQIKTGIRVNFDIDAGYTSRFGIDINNLKEIFELLKSNNVEVNGLHCHMSRARGIDAWKLRANTMLKLVENYKLYDIDYISLGSGMFGKMDPELKAQFPLDAPDYDLYAEEVISLFAKFYKDKDKKPILFTEPGTTLVSKYVDFLAKIIGVKNIRGKDFVLLNCSFHNLGETSQMKNLPIRIFKNEVDIKHVNNANFVGYTCLEQDVIYRKYTGEISNDDYVLFGNVGGYSLVDKPPFIMPDYPMIMLDNEDIQLIKRKENFSDIFKTFVFEE</sequence>
<keyword evidence="2" id="KW-0663">Pyridoxal phosphate</keyword>
<dbReference type="Proteomes" id="UP000285274">
    <property type="component" value="Unassembled WGS sequence"/>
</dbReference>
<proteinExistence type="predicted"/>
<dbReference type="EMBL" id="QRVM01000012">
    <property type="protein sequence ID" value="RGS47531.1"/>
    <property type="molecule type" value="Genomic_DNA"/>
</dbReference>
<dbReference type="Pfam" id="PF02784">
    <property type="entry name" value="Orn_Arg_deC_N"/>
    <property type="match status" value="1"/>
</dbReference>
<dbReference type="InterPro" id="IPR029066">
    <property type="entry name" value="PLP-binding_barrel"/>
</dbReference>
<evidence type="ECO:0000313" key="6">
    <source>
        <dbReference type="Proteomes" id="UP000285274"/>
    </source>
</evidence>
<dbReference type="SUPFAM" id="SSF51419">
    <property type="entry name" value="PLP-binding barrel"/>
    <property type="match status" value="1"/>
</dbReference>
<dbReference type="Gene3D" id="3.20.20.10">
    <property type="entry name" value="Alanine racemase"/>
    <property type="match status" value="1"/>
</dbReference>
<evidence type="ECO:0000259" key="3">
    <source>
        <dbReference type="Pfam" id="PF00278"/>
    </source>
</evidence>